<accession>A0A9Q5N0W6</accession>
<dbReference type="OrthoDB" id="9991317at2759"/>
<dbReference type="SUPFAM" id="SSF48452">
    <property type="entry name" value="TPR-like"/>
    <property type="match status" value="1"/>
</dbReference>
<dbReference type="InterPro" id="IPR024983">
    <property type="entry name" value="CHAT_dom"/>
</dbReference>
<sequence>MPSNQSDALQEFESLSIQTDASWSRFEQTESQEDLDSTVALQQAVLGSCPPGHPHRAGSLNDLAMSLYEQYNRRGSIVDLEKAVKLGREALSLWPKGHPSRPISLNCLACSFWARFTCNGRTEDLEESILLHRTALISRPEGHPDRHQSLFNLAHSLHTRYIHSGKIDDLEESIVLHRVALIARSEGHQDLHDSLDNLGSSLRARYLHRGRFEDLEESVSLHREALNLRPEGHQDRHRSLSNLANTLLDCYTHKGRVDDLEESITLHRAALGLLPEDHLDRRCSLSGLAIALGTRYALKGKIEDLDEAISLDRAALNLLPEDHPDRHHSLGSLAISLSDRYAHGGRLEDLEESILLERAALDLRHVGHPDRHLSLEGLATSLWTRYTRNERLEDLEESISLHRDALALRPEGHPDRHLSLSGLALSLRSRYVHTGRVCDLEESISLYRTALTLRPEDHPNRHFPLCNFASSLSYRFDLTGKMEDLEESIMLYRDALAHLPDGHPDCPWSLYNLARSLHTRYEKIGRIEDYEESISSLSHATDHTLSRSSDRLRAAHYWATLARSRDHQTTLEAYRIAASILQLALTIRPTLSSRHDFLSSDGRYRALALDAASYAIEKGNLSQAIELLEQGRALLWSQMRGFRSPLDQLYAADTALANRLRDCSRALETLTTSSEPRSTISTADGNANGILAYGGSQNQHSIDQMMVQVRQLSREQEEMIEEVRRIPGFEDFLRAAPFKVLQQAVSEGPVIVVNHSEYRCDVLIVISDKEVPCVCIPLDKDFYADAIDLHDELIRVRQEYRVSSVEYDEVLRRVMKVLWERVVSKVVQKLKELEVHEGSRIWWCPTSVLSALPFHAAGPYKGEDDTEKYLLDDYISSYTPTLKSLIAARSGVADGDGRMLFVSDTKLPSAKKERDTIRRIRRIEKQLLDDQATPEAVLRMLRRVRWVHFVCHGLLDEEPFNSSLKLSGGNLTLLDIARENLPNAELAFLSACHTAEQHPKAAMDELLHLSSAIQFCGFRSVIGTMWQLLDRDGPFFSLSIYMHLMKELGEGEVRFKRAAAAVREAALTLRERGDEGNDGYRVEMKAERWVNLVHIGA</sequence>
<organism evidence="2 3">
    <name type="scientific">Sanghuangporus baumii</name>
    <name type="common">Phellinus baumii</name>
    <dbReference type="NCBI Taxonomy" id="108892"/>
    <lineage>
        <taxon>Eukaryota</taxon>
        <taxon>Fungi</taxon>
        <taxon>Dikarya</taxon>
        <taxon>Basidiomycota</taxon>
        <taxon>Agaricomycotina</taxon>
        <taxon>Agaricomycetes</taxon>
        <taxon>Hymenochaetales</taxon>
        <taxon>Hymenochaetaceae</taxon>
        <taxon>Sanghuangporus</taxon>
    </lineage>
</organism>
<evidence type="ECO:0000313" key="3">
    <source>
        <dbReference type="Proteomes" id="UP000757232"/>
    </source>
</evidence>
<name>A0A9Q5N0W6_SANBA</name>
<dbReference type="AlphaFoldDB" id="A0A9Q5N0W6"/>
<evidence type="ECO:0000313" key="2">
    <source>
        <dbReference type="EMBL" id="OCB85922.1"/>
    </source>
</evidence>
<feature type="domain" description="CHAT" evidence="1">
    <location>
        <begin position="813"/>
        <end position="1073"/>
    </location>
</feature>
<protein>
    <recommendedName>
        <fullName evidence="1">CHAT domain-containing protein</fullName>
    </recommendedName>
</protein>
<dbReference type="Proteomes" id="UP000757232">
    <property type="component" value="Unassembled WGS sequence"/>
</dbReference>
<proteinExistence type="predicted"/>
<keyword evidence="3" id="KW-1185">Reference proteome</keyword>
<dbReference type="Gene3D" id="1.25.40.10">
    <property type="entry name" value="Tetratricopeptide repeat domain"/>
    <property type="match status" value="3"/>
</dbReference>
<dbReference type="PANTHER" id="PTHR19959:SF119">
    <property type="entry name" value="FUNGAL LIPASE-LIKE DOMAIN-CONTAINING PROTEIN"/>
    <property type="match status" value="1"/>
</dbReference>
<comment type="caution">
    <text evidence="2">The sequence shown here is derived from an EMBL/GenBank/DDBJ whole genome shotgun (WGS) entry which is preliminary data.</text>
</comment>
<dbReference type="Pfam" id="PF12770">
    <property type="entry name" value="CHAT"/>
    <property type="match status" value="1"/>
</dbReference>
<dbReference type="InterPro" id="IPR011990">
    <property type="entry name" value="TPR-like_helical_dom_sf"/>
</dbReference>
<gene>
    <name evidence="2" type="ORF">A7U60_g7056</name>
</gene>
<evidence type="ECO:0000259" key="1">
    <source>
        <dbReference type="Pfam" id="PF12770"/>
    </source>
</evidence>
<reference evidence="2" key="1">
    <citation type="submission" date="2016-06" db="EMBL/GenBank/DDBJ databases">
        <title>Draft Genome sequence of the fungus Inonotus baumii.</title>
        <authorList>
            <person name="Zhu H."/>
            <person name="Lin W."/>
        </authorList>
    </citation>
    <scope>NUCLEOTIDE SEQUENCE</scope>
    <source>
        <strain evidence="2">821</strain>
    </source>
</reference>
<dbReference type="EMBL" id="LNZH02000206">
    <property type="protein sequence ID" value="OCB85922.1"/>
    <property type="molecule type" value="Genomic_DNA"/>
</dbReference>
<dbReference type="PANTHER" id="PTHR19959">
    <property type="entry name" value="KINESIN LIGHT CHAIN"/>
    <property type="match status" value="1"/>
</dbReference>
<dbReference type="Pfam" id="PF13374">
    <property type="entry name" value="TPR_10"/>
    <property type="match status" value="3"/>
</dbReference>